<dbReference type="PROSITE" id="PS50042">
    <property type="entry name" value="CNMP_BINDING_3"/>
    <property type="match status" value="1"/>
</dbReference>
<dbReference type="InterPro" id="IPR018821">
    <property type="entry name" value="DUF294_put_nucleoTrafse_sb-bd"/>
</dbReference>
<dbReference type="PANTHER" id="PTHR43080:SF2">
    <property type="entry name" value="CBS DOMAIN-CONTAINING PROTEIN"/>
    <property type="match status" value="1"/>
</dbReference>
<name>A0ABQ6VG75_9CORY</name>
<dbReference type="RefSeq" id="WP_151844018.1">
    <property type="nucleotide sequence ID" value="NZ_WBZJ01000001.1"/>
</dbReference>
<dbReference type="Gene3D" id="2.60.120.10">
    <property type="entry name" value="Jelly Rolls"/>
    <property type="match status" value="1"/>
</dbReference>
<dbReference type="PROSITE" id="PS51371">
    <property type="entry name" value="CBS"/>
    <property type="match status" value="2"/>
</dbReference>
<dbReference type="Pfam" id="PF10335">
    <property type="entry name" value="DUF294_C"/>
    <property type="match status" value="1"/>
</dbReference>
<dbReference type="Proteomes" id="UP000436181">
    <property type="component" value="Unassembled WGS sequence"/>
</dbReference>
<dbReference type="Gene3D" id="3.30.460.10">
    <property type="entry name" value="Beta Polymerase, domain 2"/>
    <property type="match status" value="1"/>
</dbReference>
<evidence type="ECO:0000313" key="6">
    <source>
        <dbReference type="Proteomes" id="UP000436181"/>
    </source>
</evidence>
<dbReference type="InterPro" id="IPR005105">
    <property type="entry name" value="GlnD_Uridyltrans_N"/>
</dbReference>
<feature type="domain" description="CBS" evidence="4">
    <location>
        <begin position="224"/>
        <end position="280"/>
    </location>
</feature>
<dbReference type="SUPFAM" id="SSF81301">
    <property type="entry name" value="Nucleotidyltransferase"/>
    <property type="match status" value="1"/>
</dbReference>
<accession>A0ABQ6VG75</accession>
<dbReference type="SMART" id="SM00116">
    <property type="entry name" value="CBS"/>
    <property type="match status" value="2"/>
</dbReference>
<evidence type="ECO:0000313" key="5">
    <source>
        <dbReference type="EMBL" id="KAB3523265.1"/>
    </source>
</evidence>
<keyword evidence="1 2" id="KW-0129">CBS domain</keyword>
<dbReference type="InterPro" id="IPR043519">
    <property type="entry name" value="NT_sf"/>
</dbReference>
<evidence type="ECO:0000256" key="1">
    <source>
        <dbReference type="ARBA" id="ARBA00023122"/>
    </source>
</evidence>
<gene>
    <name evidence="5" type="ORF">F8377_03755</name>
</gene>
<dbReference type="Gene3D" id="3.10.580.10">
    <property type="entry name" value="CBS-domain"/>
    <property type="match status" value="1"/>
</dbReference>
<dbReference type="InterPro" id="IPR014710">
    <property type="entry name" value="RmlC-like_jellyroll"/>
</dbReference>
<dbReference type="Pfam" id="PF03445">
    <property type="entry name" value="DUF294"/>
    <property type="match status" value="1"/>
</dbReference>
<evidence type="ECO:0000259" key="4">
    <source>
        <dbReference type="PROSITE" id="PS51371"/>
    </source>
</evidence>
<proteinExistence type="predicted"/>
<dbReference type="SMART" id="SM00100">
    <property type="entry name" value="cNMP"/>
    <property type="match status" value="1"/>
</dbReference>
<evidence type="ECO:0000259" key="3">
    <source>
        <dbReference type="PROSITE" id="PS50042"/>
    </source>
</evidence>
<comment type="caution">
    <text evidence="5">The sequence shown here is derived from an EMBL/GenBank/DDBJ whole genome shotgun (WGS) entry which is preliminary data.</text>
</comment>
<dbReference type="CDD" id="cd05401">
    <property type="entry name" value="NT_GlnE_GlnD_like"/>
    <property type="match status" value="1"/>
</dbReference>
<dbReference type="InterPro" id="IPR051257">
    <property type="entry name" value="Diverse_CBS-Domain"/>
</dbReference>
<dbReference type="Pfam" id="PF00027">
    <property type="entry name" value="cNMP_binding"/>
    <property type="match status" value="1"/>
</dbReference>
<dbReference type="SUPFAM" id="SSF54631">
    <property type="entry name" value="CBS-domain pair"/>
    <property type="match status" value="1"/>
</dbReference>
<sequence>MSVEIEEVRGFLAQFPPFSSLDEQALATVSRSMEIRYASRGDTLVTAGQPNDYVHVIRSGAVDVMDSEGVLLDRREAGRSCGYSTLVGENSSLYTMVCVEDSLILMWHRSHFAPIAQHYPEVARYYAGLSVRIKAAAQSLHQESHSDALRTQIGSFSIKNPAHIGPEVTVQRAAQTMEEMNVSSLLVVDGGTLDGDLLGIVTDRDLRRVVADSLSNEASVSEIMSTSLRTVTSDQLVFEALLILTELRIHHLPVVDGGKITGIVTAADIMRLMQANPLYLTGDLSRRESPEEMAEVYTQAHQMAVRFIERGANPAEVTGLLTVVADAMLRRLVELAQRSLGPAPIPWAFVVLGSQGRREMGLASDQDNALILDDSFDEEQHGAYFEQLAEYVCQGLATAGQALCPGDMMATNPQWRMTVGQWRTAFHGWITAPGGDALLYAQTFFDMRAVCGDVELAEAVHAQAMESAQGSPRLHAQLAALAARREPPVGIFRGLVVDRRGEYRNTLDVKKGGTAAIVQMARLFAIVGGQDVLGSVARIEAASALDHPPVSPRSAEDLQAALEFLNTLVLRHHAEQVRRGEQPDYHINPQHLSKLDREHLRDAFQIIKGLQNALCLKYPVRSM</sequence>
<dbReference type="InterPro" id="IPR018490">
    <property type="entry name" value="cNMP-bd_dom_sf"/>
</dbReference>
<dbReference type="Pfam" id="PF00571">
    <property type="entry name" value="CBS"/>
    <property type="match status" value="2"/>
</dbReference>
<dbReference type="InterPro" id="IPR000644">
    <property type="entry name" value="CBS_dom"/>
</dbReference>
<dbReference type="CDD" id="cd00038">
    <property type="entry name" value="CAP_ED"/>
    <property type="match status" value="1"/>
</dbReference>
<dbReference type="EMBL" id="WBZJ01000001">
    <property type="protein sequence ID" value="KAB3523265.1"/>
    <property type="molecule type" value="Genomic_DNA"/>
</dbReference>
<protein>
    <submittedName>
        <fullName evidence="5">Cyclic nucleotide-binding/CBS domain-containing protein</fullName>
    </submittedName>
</protein>
<evidence type="ECO:0000256" key="2">
    <source>
        <dbReference type="PROSITE-ProRule" id="PRU00703"/>
    </source>
</evidence>
<reference evidence="5 6" key="1">
    <citation type="submission" date="2019-10" db="EMBL/GenBank/DDBJ databases">
        <title>Corynebacterium sp novel species isolated from the respiratory tract of Marmot.</title>
        <authorList>
            <person name="Zhang G."/>
        </authorList>
    </citation>
    <scope>NUCLEOTIDE SEQUENCE [LARGE SCALE GENOMIC DNA]</scope>
    <source>
        <strain evidence="5 6">336</strain>
    </source>
</reference>
<dbReference type="PANTHER" id="PTHR43080">
    <property type="entry name" value="CBS DOMAIN-CONTAINING PROTEIN CBSX3, MITOCHONDRIAL"/>
    <property type="match status" value="1"/>
</dbReference>
<dbReference type="CDD" id="cd04587">
    <property type="entry name" value="CBS_pair_CAP-ED_NT_Pol-beta-like_DUF294_assoc"/>
    <property type="match status" value="1"/>
</dbReference>
<dbReference type="SUPFAM" id="SSF51206">
    <property type="entry name" value="cAMP-binding domain-like"/>
    <property type="match status" value="1"/>
</dbReference>
<dbReference type="InterPro" id="IPR000595">
    <property type="entry name" value="cNMP-bd_dom"/>
</dbReference>
<dbReference type="InterPro" id="IPR046342">
    <property type="entry name" value="CBS_dom_sf"/>
</dbReference>
<feature type="domain" description="CBS" evidence="4">
    <location>
        <begin position="157"/>
        <end position="217"/>
    </location>
</feature>
<keyword evidence="6" id="KW-1185">Reference proteome</keyword>
<feature type="domain" description="Cyclic nucleotide-binding" evidence="3">
    <location>
        <begin position="17"/>
        <end position="115"/>
    </location>
</feature>
<organism evidence="5 6">
    <name type="scientific">Corynebacterium zhongnanshanii</name>
    <dbReference type="NCBI Taxonomy" id="2768834"/>
    <lineage>
        <taxon>Bacteria</taxon>
        <taxon>Bacillati</taxon>
        <taxon>Actinomycetota</taxon>
        <taxon>Actinomycetes</taxon>
        <taxon>Mycobacteriales</taxon>
        <taxon>Corynebacteriaceae</taxon>
        <taxon>Corynebacterium</taxon>
    </lineage>
</organism>